<feature type="region of interest" description="Disordered" evidence="1">
    <location>
        <begin position="355"/>
        <end position="376"/>
    </location>
</feature>
<keyword evidence="2" id="KW-1133">Transmembrane helix</keyword>
<keyword evidence="5" id="KW-1185">Reference proteome</keyword>
<organism evidence="4 5">
    <name type="scientific">Periconia macrospinosa</name>
    <dbReference type="NCBI Taxonomy" id="97972"/>
    <lineage>
        <taxon>Eukaryota</taxon>
        <taxon>Fungi</taxon>
        <taxon>Dikarya</taxon>
        <taxon>Ascomycota</taxon>
        <taxon>Pezizomycotina</taxon>
        <taxon>Dothideomycetes</taxon>
        <taxon>Pleosporomycetidae</taxon>
        <taxon>Pleosporales</taxon>
        <taxon>Massarineae</taxon>
        <taxon>Periconiaceae</taxon>
        <taxon>Periconia</taxon>
    </lineage>
</organism>
<evidence type="ECO:0000256" key="1">
    <source>
        <dbReference type="SAM" id="MobiDB-lite"/>
    </source>
</evidence>
<dbReference type="EMBL" id="KZ805566">
    <property type="protein sequence ID" value="PVH93815.1"/>
    <property type="molecule type" value="Genomic_DNA"/>
</dbReference>
<feature type="compositionally biased region" description="Basic and acidic residues" evidence="1">
    <location>
        <begin position="361"/>
        <end position="376"/>
    </location>
</feature>
<dbReference type="InterPro" id="IPR058257">
    <property type="entry name" value="CorA-like_dom"/>
</dbReference>
<dbReference type="Pfam" id="PF01544">
    <property type="entry name" value="CorA"/>
    <property type="match status" value="1"/>
</dbReference>
<dbReference type="GO" id="GO:0046873">
    <property type="term" value="F:metal ion transmembrane transporter activity"/>
    <property type="evidence" value="ECO:0007669"/>
    <property type="project" value="InterPro"/>
</dbReference>
<keyword evidence="2" id="KW-0812">Transmembrane</keyword>
<feature type="transmembrane region" description="Helical" evidence="2">
    <location>
        <begin position="311"/>
        <end position="332"/>
    </location>
</feature>
<dbReference type="Proteomes" id="UP000244855">
    <property type="component" value="Unassembled WGS sequence"/>
</dbReference>
<feature type="domain" description="CorA-like transporter" evidence="3">
    <location>
        <begin position="37"/>
        <end position="104"/>
    </location>
</feature>
<feature type="transmembrane region" description="Helical" evidence="2">
    <location>
        <begin position="270"/>
        <end position="291"/>
    </location>
</feature>
<evidence type="ECO:0000313" key="4">
    <source>
        <dbReference type="EMBL" id="PVH93815.1"/>
    </source>
</evidence>
<dbReference type="GO" id="GO:0016020">
    <property type="term" value="C:membrane"/>
    <property type="evidence" value="ECO:0007669"/>
    <property type="project" value="InterPro"/>
</dbReference>
<reference evidence="4 5" key="1">
    <citation type="journal article" date="2018" name="Sci. Rep.">
        <title>Comparative genomics provides insights into the lifestyle and reveals functional heterogeneity of dark septate endophytic fungi.</title>
        <authorList>
            <person name="Knapp D.G."/>
            <person name="Nemeth J.B."/>
            <person name="Barry K."/>
            <person name="Hainaut M."/>
            <person name="Henrissat B."/>
            <person name="Johnson J."/>
            <person name="Kuo A."/>
            <person name="Lim J.H.P."/>
            <person name="Lipzen A."/>
            <person name="Nolan M."/>
            <person name="Ohm R.A."/>
            <person name="Tamas L."/>
            <person name="Grigoriev I.V."/>
            <person name="Spatafora J.W."/>
            <person name="Nagy L.G."/>
            <person name="Kovacs G.M."/>
        </authorList>
    </citation>
    <scope>NUCLEOTIDE SEQUENCE [LARGE SCALE GENOMIC DNA]</scope>
    <source>
        <strain evidence="4 5">DSE2036</strain>
    </source>
</reference>
<sequence length="376" mass="43535">MLRHIVEHHAIDPGFLEVPLSFFSRSTDEELSYCLPWTLRESGDAVEIFYTFRYAEYKGHPNEPYVVRQTGVYQSFNNKEKTTLWILVSPVPNSAAHRRMVDAFLNYQKEMEQNPLWLHCVIQSSYFPHWREYLAAYEKRLLPLADTTAAAFLADHLRVNHETLSKLRSLESRFMPAPAILQHFSDTVSGLEACSEKLFARNCIDANEARLFAISMTNYRRHASMLIRTAKFLQQRCSTTATLVSDTVAFKNQGVSQEQNGNMLVLTRSAVFLTVVTSFFYLPWTFMSGLFGMNFFMMDQDTYKFVTSPKLWIFFVSAVALTVVTMLPYYVYVRTDFARLRKGQEAEADDRFGLEQSVQRRSTDLERDGEDSKQYS</sequence>
<evidence type="ECO:0000259" key="3">
    <source>
        <dbReference type="Pfam" id="PF26616"/>
    </source>
</evidence>
<dbReference type="Pfam" id="PF26616">
    <property type="entry name" value="CorA-like"/>
    <property type="match status" value="1"/>
</dbReference>
<dbReference type="AlphaFoldDB" id="A0A2V1D6Y5"/>
<evidence type="ECO:0000256" key="2">
    <source>
        <dbReference type="SAM" id="Phobius"/>
    </source>
</evidence>
<keyword evidence="2" id="KW-0472">Membrane</keyword>
<protein>
    <recommendedName>
        <fullName evidence="3">CorA-like transporter domain-containing protein</fullName>
    </recommendedName>
</protein>
<proteinExistence type="predicted"/>
<evidence type="ECO:0000313" key="5">
    <source>
        <dbReference type="Proteomes" id="UP000244855"/>
    </source>
</evidence>
<dbReference type="InterPro" id="IPR002523">
    <property type="entry name" value="MgTranspt_CorA/ZnTranspt_ZntB"/>
</dbReference>
<dbReference type="STRING" id="97972.A0A2V1D6Y5"/>
<name>A0A2V1D6Y5_9PLEO</name>
<gene>
    <name evidence="4" type="ORF">DM02DRAFT_732892</name>
</gene>
<accession>A0A2V1D6Y5</accession>
<dbReference type="Gene3D" id="1.20.58.340">
    <property type="entry name" value="Magnesium transport protein CorA, transmembrane region"/>
    <property type="match status" value="1"/>
</dbReference>
<dbReference type="OrthoDB" id="5396681at2759"/>